<evidence type="ECO:0000259" key="2">
    <source>
        <dbReference type="Pfam" id="PF00899"/>
    </source>
</evidence>
<dbReference type="GeneID" id="4795786"/>
<dbReference type="SUPFAM" id="SSF69572">
    <property type="entry name" value="Activating enzymes of the ubiquitin-like proteins"/>
    <property type="match status" value="1"/>
</dbReference>
<organism evidence="3 4">
    <name type="scientific">Methanocorpusculum labreanum (strain ATCC 43576 / DSM 4855 / Z)</name>
    <dbReference type="NCBI Taxonomy" id="410358"/>
    <lineage>
        <taxon>Archaea</taxon>
        <taxon>Methanobacteriati</taxon>
        <taxon>Methanobacteriota</taxon>
        <taxon>Stenosarchaea group</taxon>
        <taxon>Methanomicrobia</taxon>
        <taxon>Methanomicrobiales</taxon>
        <taxon>Methanocorpusculaceae</taxon>
        <taxon>Methanocorpusculum</taxon>
    </lineage>
</organism>
<evidence type="ECO:0000313" key="4">
    <source>
        <dbReference type="Proteomes" id="UP000000365"/>
    </source>
</evidence>
<evidence type="ECO:0000313" key="3">
    <source>
        <dbReference type="EMBL" id="ABN06364.1"/>
    </source>
</evidence>
<dbReference type="InterPro" id="IPR000594">
    <property type="entry name" value="ThiF_NAD_FAD-bd"/>
</dbReference>
<sequence>MSEDLPDSRFLRQIPLFGKEGQKKLADARILLAGAGGLGSAIATYLAAAGVGYIRIVDEDVVERSNLNRQILYQEKDIGACKVEAAKKTIHALNRDVEVDPVCRHIDETSVNGLVSGMDLILDGMDNFAARYVLNRAGLDAKIPFIHGAVNGFYGQVTTLIPGITPCLRCIVPTTPTWEKNAIIGVTCGAIGSIEASEAVKYLTGTGKLLENRLLLWDGLRGEAESIQIVNSPDCTDCGFSNGEPDARRSSA</sequence>
<dbReference type="EMBL" id="CP000559">
    <property type="protein sequence ID" value="ABN06364.1"/>
    <property type="molecule type" value="Genomic_DNA"/>
</dbReference>
<dbReference type="KEGG" id="mla:Mlab_0188"/>
<dbReference type="HOGENOM" id="CLU_013325_10_4_2"/>
<dbReference type="Gene3D" id="3.40.50.720">
    <property type="entry name" value="NAD(P)-binding Rossmann-like Domain"/>
    <property type="match status" value="1"/>
</dbReference>
<dbReference type="Proteomes" id="UP000000365">
    <property type="component" value="Chromosome"/>
</dbReference>
<keyword evidence="4" id="KW-1185">Reference proteome</keyword>
<dbReference type="InterPro" id="IPR045886">
    <property type="entry name" value="ThiF/MoeB/HesA"/>
</dbReference>
<dbReference type="FunFam" id="3.40.50.720:FF:000080">
    <property type="entry name" value="Thiazole biosynthesis adenylyltransferase ThiF"/>
    <property type="match status" value="1"/>
</dbReference>
<dbReference type="CDD" id="cd00757">
    <property type="entry name" value="ThiF_MoeB_HesA_family"/>
    <property type="match status" value="1"/>
</dbReference>
<dbReference type="eggNOG" id="arCOG01676">
    <property type="taxonomic scope" value="Archaea"/>
</dbReference>
<feature type="domain" description="THIF-type NAD/FAD binding fold" evidence="2">
    <location>
        <begin position="12"/>
        <end position="235"/>
    </location>
</feature>
<name>A2SPV8_METLZ</name>
<dbReference type="GO" id="GO:0005737">
    <property type="term" value="C:cytoplasm"/>
    <property type="evidence" value="ECO:0007669"/>
    <property type="project" value="TreeGrafter"/>
</dbReference>
<dbReference type="GO" id="GO:0008641">
    <property type="term" value="F:ubiquitin-like modifier activating enzyme activity"/>
    <property type="evidence" value="ECO:0007669"/>
    <property type="project" value="InterPro"/>
</dbReference>
<protein>
    <submittedName>
        <fullName evidence="3">UBA/THIF-type NAD/FAD binding protein</fullName>
    </submittedName>
</protein>
<dbReference type="AlphaFoldDB" id="A2SPV8"/>
<evidence type="ECO:0000256" key="1">
    <source>
        <dbReference type="ARBA" id="ARBA00009919"/>
    </source>
</evidence>
<dbReference type="RefSeq" id="WP_011832565.1">
    <property type="nucleotide sequence ID" value="NC_008942.1"/>
</dbReference>
<dbReference type="OrthoDB" id="7915at2157"/>
<dbReference type="GO" id="GO:0016779">
    <property type="term" value="F:nucleotidyltransferase activity"/>
    <property type="evidence" value="ECO:0007669"/>
    <property type="project" value="TreeGrafter"/>
</dbReference>
<dbReference type="STRING" id="410358.Mlab_0188"/>
<dbReference type="InterPro" id="IPR035985">
    <property type="entry name" value="Ubiquitin-activating_enz"/>
</dbReference>
<reference evidence="3 4" key="1">
    <citation type="journal article" date="2009" name="Stand. Genomic Sci.">
        <title>Complete genome sequence of Methanocorpusculum labreanum type strain Z.</title>
        <authorList>
            <person name="Anderson I.J."/>
            <person name="Sieprawska-Lupa M."/>
            <person name="Goltsman E."/>
            <person name="Lapidus A."/>
            <person name="Copeland A."/>
            <person name="Glavina Del Rio T."/>
            <person name="Tice H."/>
            <person name="Dalin E."/>
            <person name="Barry K."/>
            <person name="Pitluck S."/>
            <person name="Hauser L."/>
            <person name="Land M."/>
            <person name="Lucas S."/>
            <person name="Richardson P."/>
            <person name="Whitman W.B."/>
            <person name="Kyrpides N.C."/>
        </authorList>
    </citation>
    <scope>NUCLEOTIDE SEQUENCE [LARGE SCALE GENOMIC DNA]</scope>
    <source>
        <strain evidence="4">ATCC 43576 / DSM 4855 / Z</strain>
    </source>
</reference>
<dbReference type="PANTHER" id="PTHR10953:SF102">
    <property type="entry name" value="ADENYLYLTRANSFERASE AND SULFURTRANSFERASE MOCS3"/>
    <property type="match status" value="1"/>
</dbReference>
<gene>
    <name evidence="3" type="ordered locus">Mlab_0188</name>
</gene>
<comment type="similarity">
    <text evidence="1">Belongs to the HesA/MoeB/ThiF family.</text>
</comment>
<accession>A2SPV8</accession>
<dbReference type="PANTHER" id="PTHR10953">
    <property type="entry name" value="UBIQUITIN-ACTIVATING ENZYME E1"/>
    <property type="match status" value="1"/>
</dbReference>
<dbReference type="GO" id="GO:0004792">
    <property type="term" value="F:thiosulfate-cyanide sulfurtransferase activity"/>
    <property type="evidence" value="ECO:0007669"/>
    <property type="project" value="TreeGrafter"/>
</dbReference>
<dbReference type="Pfam" id="PF00899">
    <property type="entry name" value="ThiF"/>
    <property type="match status" value="1"/>
</dbReference>
<proteinExistence type="inferred from homology"/>